<name>A0ACB5SZP6_AMBMO</name>
<accession>A0ACB5SZP6</accession>
<dbReference type="Proteomes" id="UP001165064">
    <property type="component" value="Unassembled WGS sequence"/>
</dbReference>
<evidence type="ECO:0000313" key="2">
    <source>
        <dbReference type="Proteomes" id="UP001165064"/>
    </source>
</evidence>
<comment type="caution">
    <text evidence="1">The sequence shown here is derived from an EMBL/GenBank/DDBJ whole genome shotgun (WGS) entry which is preliminary data.</text>
</comment>
<organism evidence="1 2">
    <name type="scientific">Ambrosiozyma monospora</name>
    <name type="common">Yeast</name>
    <name type="synonym">Endomycopsis monosporus</name>
    <dbReference type="NCBI Taxonomy" id="43982"/>
    <lineage>
        <taxon>Eukaryota</taxon>
        <taxon>Fungi</taxon>
        <taxon>Dikarya</taxon>
        <taxon>Ascomycota</taxon>
        <taxon>Saccharomycotina</taxon>
        <taxon>Pichiomycetes</taxon>
        <taxon>Pichiales</taxon>
        <taxon>Pichiaceae</taxon>
        <taxon>Ambrosiozyma</taxon>
    </lineage>
</organism>
<reference evidence="1" key="1">
    <citation type="submission" date="2023-04" db="EMBL/GenBank/DDBJ databases">
        <title>Ambrosiozyma monospora NBRC 10751.</title>
        <authorList>
            <person name="Ichikawa N."/>
            <person name="Sato H."/>
            <person name="Tonouchi N."/>
        </authorList>
    </citation>
    <scope>NUCLEOTIDE SEQUENCE</scope>
    <source>
        <strain evidence="1">NBRC 10751</strain>
    </source>
</reference>
<evidence type="ECO:0000313" key="1">
    <source>
        <dbReference type="EMBL" id="GME77713.1"/>
    </source>
</evidence>
<sequence>MTVSYSKLAYLRTLHLLSIETTKTTNSLKELLESKKIDLSLELDHHCANLFTSYIVNDSYLNEEKASFTELMESLTSRFESHNEKIVQKHLLYNRIVQYKEENMDDQTATGLIDDNDDTQSVLMSSPSLRMASGSSPQPPQSASSTNSTKQLLSTYGRKGTAKFTHISKFIKNIDRSTSLRDKFRRAPTLSPRPSMLDLNLMPNQSGDPANSSGSSTGSIESEGEMSLIVTETMLKLAVESLTRAVSLAPAHQLADYTIDLFELLLYHIGPSYISIGLESLYAEVQNQQKQQSSLFGAHADKVNLTFLRQLNIVPFQLYMFSIVVKTKYLPLLTSPPQYKQKLMLSFNSFLSDLEIGVNVTLDATLNLLNRTIGSILNTQQNNDFYVFAGADLGNQDKTTTCGKLLDFMEFTLRTLDTALHDNALLKYEFVARVAGLLLESLIYHFTKFPVSSYGSSIVTQDVFHYINLFEEFKFVKPESNNDGFGGLDDDDDLNDGNELKDSFAVLKELANLFSCQPVMLKELSNEGRLQFLRRSIIRDYIKRRLDYKPQYLVGV</sequence>
<keyword evidence="2" id="KW-1185">Reference proteome</keyword>
<gene>
    <name evidence="1" type="ORF">Amon02_000314000</name>
</gene>
<proteinExistence type="predicted"/>
<protein>
    <submittedName>
        <fullName evidence="1">Unnamed protein product</fullName>
    </submittedName>
</protein>
<dbReference type="EMBL" id="BSXS01001948">
    <property type="protein sequence ID" value="GME77713.1"/>
    <property type="molecule type" value="Genomic_DNA"/>
</dbReference>